<feature type="domain" description="BD-FAE-like" evidence="3">
    <location>
        <begin position="56"/>
        <end position="267"/>
    </location>
</feature>
<gene>
    <name evidence="4" type="ORF">SAE01_40090</name>
</gene>
<dbReference type="InterPro" id="IPR049492">
    <property type="entry name" value="BD-FAE-like_dom"/>
</dbReference>
<evidence type="ECO:0000256" key="2">
    <source>
        <dbReference type="SAM" id="SignalP"/>
    </source>
</evidence>
<feature type="signal peptide" evidence="2">
    <location>
        <begin position="1"/>
        <end position="23"/>
    </location>
</feature>
<dbReference type="Gene3D" id="3.40.50.1820">
    <property type="entry name" value="alpha/beta hydrolase"/>
    <property type="match status" value="1"/>
</dbReference>
<evidence type="ECO:0000313" key="4">
    <source>
        <dbReference type="EMBL" id="GEO11513.1"/>
    </source>
</evidence>
<accession>A0A512BHT7</accession>
<comment type="caution">
    <text evidence="4">The sequence shown here is derived from an EMBL/GenBank/DDBJ whole genome shotgun (WGS) entry which is preliminary data.</text>
</comment>
<dbReference type="RefSeq" id="WP_147205621.1">
    <property type="nucleotide sequence ID" value="NZ_BJYT01000023.1"/>
</dbReference>
<evidence type="ECO:0000313" key="5">
    <source>
        <dbReference type="Proteomes" id="UP000321513"/>
    </source>
</evidence>
<dbReference type="Pfam" id="PF20434">
    <property type="entry name" value="BD-FAE"/>
    <property type="match status" value="1"/>
</dbReference>
<dbReference type="SUPFAM" id="SSF53474">
    <property type="entry name" value="alpha/beta-Hydrolases"/>
    <property type="match status" value="1"/>
</dbReference>
<dbReference type="OrthoDB" id="9777975at2"/>
<evidence type="ECO:0000256" key="1">
    <source>
        <dbReference type="ARBA" id="ARBA00022801"/>
    </source>
</evidence>
<dbReference type="AlphaFoldDB" id="A0A512BHT7"/>
<sequence>MKTNCLKTLVLFIILSVSLNTVRGQTPARIEQIFPAGTITHSNIAYAGDTLQKHLLDIYLPANAKANTPLIVWVHGGAWMLNDKYADMSYMKNTIKGFLDNGYALASIDYRYSTTAPFPAQIQDCNQALDFLYKNAAKFKLDKNRIALIGFSAGGHLASLLALSNNNNVGAFHPSGSKGQFKIKCVLDFYGPSDFIAIFNNPDTSINNARNPVAILLGATPIDRPDLAKRASPVTYIDKDDPPFFIVQGEKDESVPNTQSKLLSSWLTLTGVKNELIVVPNAPHYGEMFDADWIRQRLFKFLESNLK</sequence>
<keyword evidence="5" id="KW-1185">Reference proteome</keyword>
<evidence type="ECO:0000259" key="3">
    <source>
        <dbReference type="Pfam" id="PF20434"/>
    </source>
</evidence>
<dbReference type="EMBL" id="BJYT01000023">
    <property type="protein sequence ID" value="GEO11513.1"/>
    <property type="molecule type" value="Genomic_DNA"/>
</dbReference>
<keyword evidence="2" id="KW-0732">Signal</keyword>
<keyword evidence="1" id="KW-0378">Hydrolase</keyword>
<reference evidence="4 5" key="1">
    <citation type="submission" date="2019-07" db="EMBL/GenBank/DDBJ databases">
        <title>Whole genome shotgun sequence of Segetibacter aerophilus NBRC 106135.</title>
        <authorList>
            <person name="Hosoyama A."/>
            <person name="Uohara A."/>
            <person name="Ohji S."/>
            <person name="Ichikawa N."/>
        </authorList>
    </citation>
    <scope>NUCLEOTIDE SEQUENCE [LARGE SCALE GENOMIC DNA]</scope>
    <source>
        <strain evidence="4 5">NBRC 106135</strain>
    </source>
</reference>
<name>A0A512BHT7_9BACT</name>
<feature type="chain" id="PRO_5021739134" evidence="2">
    <location>
        <begin position="24"/>
        <end position="307"/>
    </location>
</feature>
<proteinExistence type="predicted"/>
<organism evidence="4 5">
    <name type="scientific">Segetibacter aerophilus</name>
    <dbReference type="NCBI Taxonomy" id="670293"/>
    <lineage>
        <taxon>Bacteria</taxon>
        <taxon>Pseudomonadati</taxon>
        <taxon>Bacteroidota</taxon>
        <taxon>Chitinophagia</taxon>
        <taxon>Chitinophagales</taxon>
        <taxon>Chitinophagaceae</taxon>
        <taxon>Segetibacter</taxon>
    </lineage>
</organism>
<protein>
    <submittedName>
        <fullName evidence="4">Lipase</fullName>
    </submittedName>
</protein>
<dbReference type="PANTHER" id="PTHR48081:SF13">
    <property type="entry name" value="ALPHA_BETA HYDROLASE"/>
    <property type="match status" value="1"/>
</dbReference>
<dbReference type="Proteomes" id="UP000321513">
    <property type="component" value="Unassembled WGS sequence"/>
</dbReference>
<dbReference type="GO" id="GO:0016787">
    <property type="term" value="F:hydrolase activity"/>
    <property type="evidence" value="ECO:0007669"/>
    <property type="project" value="UniProtKB-KW"/>
</dbReference>
<dbReference type="InterPro" id="IPR029058">
    <property type="entry name" value="AB_hydrolase_fold"/>
</dbReference>
<dbReference type="InterPro" id="IPR050300">
    <property type="entry name" value="GDXG_lipolytic_enzyme"/>
</dbReference>
<dbReference type="PANTHER" id="PTHR48081">
    <property type="entry name" value="AB HYDROLASE SUPERFAMILY PROTEIN C4A8.06C"/>
    <property type="match status" value="1"/>
</dbReference>